<dbReference type="AlphaFoldDB" id="A0A816EHL5"/>
<dbReference type="Gene3D" id="6.10.140.2220">
    <property type="match status" value="1"/>
</dbReference>
<feature type="domain" description="MYND-type" evidence="6">
    <location>
        <begin position="27"/>
        <end position="65"/>
    </location>
</feature>
<evidence type="ECO:0000313" key="9">
    <source>
        <dbReference type="Proteomes" id="UP000663828"/>
    </source>
</evidence>
<dbReference type="Proteomes" id="UP000663852">
    <property type="component" value="Unassembled WGS sequence"/>
</dbReference>
<dbReference type="SUPFAM" id="SSF82199">
    <property type="entry name" value="SET domain"/>
    <property type="match status" value="1"/>
</dbReference>
<dbReference type="Gene3D" id="1.10.220.160">
    <property type="match status" value="1"/>
</dbReference>
<evidence type="ECO:0000256" key="2">
    <source>
        <dbReference type="ARBA" id="ARBA00022771"/>
    </source>
</evidence>
<dbReference type="EMBL" id="CAJNOR010009737">
    <property type="protein sequence ID" value="CAF1647670.1"/>
    <property type="molecule type" value="Genomic_DNA"/>
</dbReference>
<accession>A0A816EHL5</accession>
<dbReference type="PROSITE" id="PS50865">
    <property type="entry name" value="ZF_MYND_2"/>
    <property type="match status" value="1"/>
</dbReference>
<keyword evidence="1" id="KW-0479">Metal-binding</keyword>
<reference evidence="8" key="1">
    <citation type="submission" date="2021-02" db="EMBL/GenBank/DDBJ databases">
        <authorList>
            <person name="Nowell W R."/>
        </authorList>
    </citation>
    <scope>NUCLEOTIDE SEQUENCE</scope>
</reference>
<protein>
    <recommendedName>
        <fullName evidence="6">MYND-type domain-containing protein</fullName>
    </recommendedName>
</protein>
<dbReference type="PANTHER" id="PTHR12197:SF251">
    <property type="entry name" value="EG:BACR7C10.4 PROTEIN"/>
    <property type="match status" value="1"/>
</dbReference>
<keyword evidence="2 4" id="KW-0863">Zinc-finger</keyword>
<evidence type="ECO:0000313" key="8">
    <source>
        <dbReference type="EMBL" id="CAF1647670.1"/>
    </source>
</evidence>
<keyword evidence="3" id="KW-0862">Zinc</keyword>
<keyword evidence="5" id="KW-0732">Signal</keyword>
<proteinExistence type="predicted"/>
<evidence type="ECO:0000256" key="4">
    <source>
        <dbReference type="PROSITE-ProRule" id="PRU00134"/>
    </source>
</evidence>
<evidence type="ECO:0000313" key="7">
    <source>
        <dbReference type="EMBL" id="CAF0758787.1"/>
    </source>
</evidence>
<dbReference type="EMBL" id="CAJNOJ010000006">
    <property type="protein sequence ID" value="CAF0758787.1"/>
    <property type="molecule type" value="Genomic_DNA"/>
</dbReference>
<dbReference type="SUPFAM" id="SSF144232">
    <property type="entry name" value="HIT/MYND zinc finger-like"/>
    <property type="match status" value="1"/>
</dbReference>
<feature type="chain" id="PRO_5035609406" description="MYND-type domain-containing protein" evidence="5">
    <location>
        <begin position="19"/>
        <end position="362"/>
    </location>
</feature>
<dbReference type="Pfam" id="PF01753">
    <property type="entry name" value="zf-MYND"/>
    <property type="match status" value="1"/>
</dbReference>
<dbReference type="Gene3D" id="2.170.270.10">
    <property type="entry name" value="SET domain"/>
    <property type="match status" value="1"/>
</dbReference>
<dbReference type="InterPro" id="IPR050869">
    <property type="entry name" value="H3K4_H4K5_MeTrfase"/>
</dbReference>
<dbReference type="Proteomes" id="UP000663828">
    <property type="component" value="Unassembled WGS sequence"/>
</dbReference>
<evidence type="ECO:0000256" key="3">
    <source>
        <dbReference type="ARBA" id="ARBA00022833"/>
    </source>
</evidence>
<name>A0A816EHL5_ADIRI</name>
<feature type="signal peptide" evidence="5">
    <location>
        <begin position="1"/>
        <end position="18"/>
    </location>
</feature>
<gene>
    <name evidence="7" type="ORF">EDS130_LOCUS2696</name>
    <name evidence="8" type="ORF">XAT740_LOCUS54395</name>
</gene>
<evidence type="ECO:0000256" key="5">
    <source>
        <dbReference type="SAM" id="SignalP"/>
    </source>
</evidence>
<keyword evidence="9" id="KW-1185">Reference proteome</keyword>
<dbReference type="OrthoDB" id="10008965at2759"/>
<dbReference type="GO" id="GO:0008270">
    <property type="term" value="F:zinc ion binding"/>
    <property type="evidence" value="ECO:0007669"/>
    <property type="project" value="UniProtKB-KW"/>
</dbReference>
<evidence type="ECO:0000259" key="6">
    <source>
        <dbReference type="PROSITE" id="PS50865"/>
    </source>
</evidence>
<dbReference type="PANTHER" id="PTHR12197">
    <property type="entry name" value="HISTONE-LYSINE N-METHYLTRANSFERASE SMYD"/>
    <property type="match status" value="1"/>
</dbReference>
<organism evidence="8 9">
    <name type="scientific">Adineta ricciae</name>
    <name type="common">Rotifer</name>
    <dbReference type="NCBI Taxonomy" id="249248"/>
    <lineage>
        <taxon>Eukaryota</taxon>
        <taxon>Metazoa</taxon>
        <taxon>Spiralia</taxon>
        <taxon>Gnathifera</taxon>
        <taxon>Rotifera</taxon>
        <taxon>Eurotatoria</taxon>
        <taxon>Bdelloidea</taxon>
        <taxon>Adinetida</taxon>
        <taxon>Adinetidae</taxon>
        <taxon>Adineta</taxon>
    </lineage>
</organism>
<dbReference type="SUPFAM" id="SSF160355">
    <property type="entry name" value="Bacterial polysaccharide co-polymerase-like"/>
    <property type="match status" value="1"/>
</dbReference>
<comment type="caution">
    <text evidence="8">The sequence shown here is derived from an EMBL/GenBank/DDBJ whole genome shotgun (WGS) entry which is preliminary data.</text>
</comment>
<dbReference type="InterPro" id="IPR002893">
    <property type="entry name" value="Znf_MYND"/>
</dbReference>
<dbReference type="GO" id="GO:0005634">
    <property type="term" value="C:nucleus"/>
    <property type="evidence" value="ECO:0007669"/>
    <property type="project" value="TreeGrafter"/>
</dbReference>
<dbReference type="PROSITE" id="PS01360">
    <property type="entry name" value="ZF_MYND_1"/>
    <property type="match status" value="1"/>
</dbReference>
<sequence>MVICGTNLFSSLLPYVHVLSSSTSTYCSQCLNQSNDLKRCSQCRQVFYCSVSCQRQDWIYHRHECAHLPTLTDEHDLTRLFLRLIIRYRNDHGIDNPPTKRQLNDLQTHENEIRHDRRRYTTFQSIYQRLKQWNIVDDFDENLIFQHFCRLVINTLTIHDPIDLKSIGYGLYFDATIYNHSCFPTCHTIFNGKYLSVRTIASESVDGWTINYIDLLETYKNRQEFLRENYYFNCQCKRCLKNDPNELFLLEKIHYNEQQMDKSISNTDYPAAYQSSKNLCQYYDQLLPYYHAYVSLHHVKHLKLELLLAETISHLIIQSTMETTCQRVQISMGGDHPLTREAMRICEEYRLEMTIKQTQITS</sequence>
<evidence type="ECO:0000256" key="1">
    <source>
        <dbReference type="ARBA" id="ARBA00022723"/>
    </source>
</evidence>
<dbReference type="InterPro" id="IPR046341">
    <property type="entry name" value="SET_dom_sf"/>
</dbReference>